<keyword evidence="2" id="KW-1185">Reference proteome</keyword>
<dbReference type="EMBL" id="KV878206">
    <property type="protein sequence ID" value="OJI81057.1"/>
    <property type="molecule type" value="Genomic_DNA"/>
</dbReference>
<gene>
    <name evidence="1" type="ORF">ASPTUDRAFT_800855</name>
</gene>
<proteinExistence type="predicted"/>
<dbReference type="AlphaFoldDB" id="A0A1L9MVL9"/>
<protein>
    <submittedName>
        <fullName evidence="1">Uncharacterized protein</fullName>
    </submittedName>
</protein>
<sequence length="193" mass="21056">MTLSMDPSSLSLTEGGGTRVHWTLLTIRRMTHTSSGHILLPMQNKEWQQAPPLLYGCLDESSSQSSNIVSKVTHQTPVGNAAATAAATFTALIRDTFHRYAGQLAKWCCHSESESELWPGVVGYISRHTQPSPDPMQGRVQGLTLGFHQYHHDASRRSNGMMGALCRSLFPQGLGGVECLVTFSPNVVVFTTT</sequence>
<reference evidence="2" key="1">
    <citation type="journal article" date="2017" name="Genome Biol.">
        <title>Comparative genomics reveals high biological diversity and specific adaptations in the industrially and medically important fungal genus Aspergillus.</title>
        <authorList>
            <person name="de Vries R.P."/>
            <person name="Riley R."/>
            <person name="Wiebenga A."/>
            <person name="Aguilar-Osorio G."/>
            <person name="Amillis S."/>
            <person name="Uchima C.A."/>
            <person name="Anderluh G."/>
            <person name="Asadollahi M."/>
            <person name="Askin M."/>
            <person name="Barry K."/>
            <person name="Battaglia E."/>
            <person name="Bayram O."/>
            <person name="Benocci T."/>
            <person name="Braus-Stromeyer S.A."/>
            <person name="Caldana C."/>
            <person name="Canovas D."/>
            <person name="Cerqueira G.C."/>
            <person name="Chen F."/>
            <person name="Chen W."/>
            <person name="Choi C."/>
            <person name="Clum A."/>
            <person name="Dos Santos R.A."/>
            <person name="Damasio A.R."/>
            <person name="Diallinas G."/>
            <person name="Emri T."/>
            <person name="Fekete E."/>
            <person name="Flipphi M."/>
            <person name="Freyberg S."/>
            <person name="Gallo A."/>
            <person name="Gournas C."/>
            <person name="Habgood R."/>
            <person name="Hainaut M."/>
            <person name="Harispe M.L."/>
            <person name="Henrissat B."/>
            <person name="Hilden K.S."/>
            <person name="Hope R."/>
            <person name="Hossain A."/>
            <person name="Karabika E."/>
            <person name="Karaffa L."/>
            <person name="Karanyi Z."/>
            <person name="Krasevec N."/>
            <person name="Kuo A."/>
            <person name="Kusch H."/>
            <person name="LaButti K."/>
            <person name="Lagendijk E.L."/>
            <person name="Lapidus A."/>
            <person name="Levasseur A."/>
            <person name="Lindquist E."/>
            <person name="Lipzen A."/>
            <person name="Logrieco A.F."/>
            <person name="MacCabe A."/>
            <person name="Maekelae M.R."/>
            <person name="Malavazi I."/>
            <person name="Melin P."/>
            <person name="Meyer V."/>
            <person name="Mielnichuk N."/>
            <person name="Miskei M."/>
            <person name="Molnar A.P."/>
            <person name="Mule G."/>
            <person name="Ngan C.Y."/>
            <person name="Orejas M."/>
            <person name="Orosz E."/>
            <person name="Ouedraogo J.P."/>
            <person name="Overkamp K.M."/>
            <person name="Park H.-S."/>
            <person name="Perrone G."/>
            <person name="Piumi F."/>
            <person name="Punt P.J."/>
            <person name="Ram A.F."/>
            <person name="Ramon A."/>
            <person name="Rauscher S."/>
            <person name="Record E."/>
            <person name="Riano-Pachon D.M."/>
            <person name="Robert V."/>
            <person name="Roehrig J."/>
            <person name="Ruller R."/>
            <person name="Salamov A."/>
            <person name="Salih N.S."/>
            <person name="Samson R.A."/>
            <person name="Sandor E."/>
            <person name="Sanguinetti M."/>
            <person name="Schuetze T."/>
            <person name="Sepcic K."/>
            <person name="Shelest E."/>
            <person name="Sherlock G."/>
            <person name="Sophianopoulou V."/>
            <person name="Squina F.M."/>
            <person name="Sun H."/>
            <person name="Susca A."/>
            <person name="Todd R.B."/>
            <person name="Tsang A."/>
            <person name="Unkles S.E."/>
            <person name="van de Wiele N."/>
            <person name="van Rossen-Uffink D."/>
            <person name="Oliveira J.V."/>
            <person name="Vesth T.C."/>
            <person name="Visser J."/>
            <person name="Yu J.-H."/>
            <person name="Zhou M."/>
            <person name="Andersen M.R."/>
            <person name="Archer D.B."/>
            <person name="Baker S.E."/>
            <person name="Benoit I."/>
            <person name="Brakhage A.A."/>
            <person name="Braus G.H."/>
            <person name="Fischer R."/>
            <person name="Frisvad J.C."/>
            <person name="Goldman G.H."/>
            <person name="Houbraken J."/>
            <person name="Oakley B."/>
            <person name="Pocsi I."/>
            <person name="Scazzocchio C."/>
            <person name="Seiboth B."/>
            <person name="vanKuyk P.A."/>
            <person name="Wortman J."/>
            <person name="Dyer P.S."/>
            <person name="Grigoriev I.V."/>
        </authorList>
    </citation>
    <scope>NUCLEOTIDE SEQUENCE [LARGE SCALE GENOMIC DNA]</scope>
    <source>
        <strain evidence="2">CBS 134.48</strain>
    </source>
</reference>
<name>A0A1L9MVL9_ASPTC</name>
<organism evidence="1 2">
    <name type="scientific">Aspergillus tubingensis (strain CBS 134.48)</name>
    <dbReference type="NCBI Taxonomy" id="767770"/>
    <lineage>
        <taxon>Eukaryota</taxon>
        <taxon>Fungi</taxon>
        <taxon>Dikarya</taxon>
        <taxon>Ascomycota</taxon>
        <taxon>Pezizomycotina</taxon>
        <taxon>Eurotiomycetes</taxon>
        <taxon>Eurotiomycetidae</taxon>
        <taxon>Eurotiales</taxon>
        <taxon>Aspergillaceae</taxon>
        <taxon>Aspergillus</taxon>
        <taxon>Aspergillus subgen. Circumdati</taxon>
    </lineage>
</organism>
<accession>A0A1L9MVL9</accession>
<dbReference type="Proteomes" id="UP000184304">
    <property type="component" value="Unassembled WGS sequence"/>
</dbReference>
<dbReference type="VEuPathDB" id="FungiDB:ASPTUDRAFT_800855"/>
<evidence type="ECO:0000313" key="1">
    <source>
        <dbReference type="EMBL" id="OJI81057.1"/>
    </source>
</evidence>
<evidence type="ECO:0000313" key="2">
    <source>
        <dbReference type="Proteomes" id="UP000184304"/>
    </source>
</evidence>